<dbReference type="AlphaFoldDB" id="A0A923J2G4"/>
<evidence type="ECO:0000313" key="4">
    <source>
        <dbReference type="Proteomes" id="UP000563151"/>
    </source>
</evidence>
<accession>A0A923J2G4</accession>
<gene>
    <name evidence="3" type="ORF">HGG79_11970</name>
</gene>
<evidence type="ECO:0000256" key="1">
    <source>
        <dbReference type="SAM" id="Phobius"/>
    </source>
</evidence>
<feature type="domain" description="SH3b" evidence="2">
    <location>
        <begin position="31"/>
        <end position="74"/>
    </location>
</feature>
<keyword evidence="1" id="KW-1133">Transmembrane helix</keyword>
<dbReference type="Pfam" id="PF08239">
    <property type="entry name" value="SH3_3"/>
    <property type="match status" value="1"/>
</dbReference>
<organism evidence="3 4">
    <name type="scientific">Clostridium tetanomorphum</name>
    <dbReference type="NCBI Taxonomy" id="1553"/>
    <lineage>
        <taxon>Bacteria</taxon>
        <taxon>Bacillati</taxon>
        <taxon>Bacillota</taxon>
        <taxon>Clostridia</taxon>
        <taxon>Eubacteriales</taxon>
        <taxon>Clostridiaceae</taxon>
        <taxon>Clostridium</taxon>
    </lineage>
</organism>
<keyword evidence="4" id="KW-1185">Reference proteome</keyword>
<evidence type="ECO:0000313" key="3">
    <source>
        <dbReference type="EMBL" id="MBC2398483.1"/>
    </source>
</evidence>
<protein>
    <submittedName>
        <fullName evidence="3">SH3 domain-containing protein</fullName>
    </submittedName>
</protein>
<sequence>MSIFIIIQYSLILYRLHLQILIYIFHKINISTSSSILSVLYKNQYAEIIDYSNDGLWFKIKINGVEGWSSGKYLNYIY</sequence>
<evidence type="ECO:0000259" key="2">
    <source>
        <dbReference type="Pfam" id="PF08239"/>
    </source>
</evidence>
<proteinExistence type="predicted"/>
<name>A0A923J2G4_CLOTT</name>
<dbReference type="Proteomes" id="UP000563151">
    <property type="component" value="Unassembled WGS sequence"/>
</dbReference>
<dbReference type="EMBL" id="JAAZWO010000014">
    <property type="protein sequence ID" value="MBC2398483.1"/>
    <property type="molecule type" value="Genomic_DNA"/>
</dbReference>
<feature type="transmembrane region" description="Helical" evidence="1">
    <location>
        <begin position="6"/>
        <end position="25"/>
    </location>
</feature>
<keyword evidence="1" id="KW-0472">Membrane</keyword>
<reference evidence="3 4" key="1">
    <citation type="submission" date="2020-04" db="EMBL/GenBank/DDBJ databases">
        <title>Genomic insights into acetone-butanol-ethanol (ABE) fermentation by sequencing solventogenic clostridia strains.</title>
        <authorList>
            <person name="Brown S."/>
        </authorList>
    </citation>
    <scope>NUCLEOTIDE SEQUENCE [LARGE SCALE GENOMIC DNA]</scope>
    <source>
        <strain evidence="3 4">DJ011</strain>
    </source>
</reference>
<dbReference type="InterPro" id="IPR003646">
    <property type="entry name" value="SH3-like_bac-type"/>
</dbReference>
<dbReference type="Gene3D" id="2.30.30.40">
    <property type="entry name" value="SH3 Domains"/>
    <property type="match status" value="1"/>
</dbReference>
<keyword evidence="1" id="KW-0812">Transmembrane</keyword>
<comment type="caution">
    <text evidence="3">The sequence shown here is derived from an EMBL/GenBank/DDBJ whole genome shotgun (WGS) entry which is preliminary data.</text>
</comment>